<evidence type="ECO:0000313" key="3">
    <source>
        <dbReference type="EMBL" id="SZX74684.1"/>
    </source>
</evidence>
<feature type="compositionally biased region" description="Polar residues" evidence="1">
    <location>
        <begin position="290"/>
        <end position="299"/>
    </location>
</feature>
<evidence type="ECO:0000313" key="4">
    <source>
        <dbReference type="Proteomes" id="UP000256970"/>
    </source>
</evidence>
<sequence length="299" mass="32744">MQLQEALRLAGALQQLLRECRMLPGLQAQLQMALPVMRQQLQERQLQARELQQQQPQQPQQQQVLCNGLHIVTAADKTVAAAHGSAVQAGMSNEKAAGQANGGPTAKQLQQPRPSVVPVGSRGLLSHQQQQQLVPQHPFVQPSPPPPPRQQQQQQQQQQQHISTGVDVASSAETGELPRPASSQQAKRGRSSSRSRNSSRKRSSSRSKSKSRSRGRSRSNSRGSSSSRSRSRGRRRSRSFGRGPRKIRRDMRAHSPRYSPYRRRGSRSSSMGCRTAAAAGSAALPGLNAESSSSCYSRC</sequence>
<feature type="region of interest" description="Disordered" evidence="1">
    <location>
        <begin position="94"/>
        <end position="299"/>
    </location>
</feature>
<name>A0A383WCC4_TETOB</name>
<dbReference type="AlphaFoldDB" id="A0A383WCC4"/>
<protein>
    <submittedName>
        <fullName evidence="3">Uncharacterized protein</fullName>
    </submittedName>
</protein>
<dbReference type="EMBL" id="FNXT01000131">
    <property type="protein sequence ID" value="SZX61193.1"/>
    <property type="molecule type" value="Genomic_DNA"/>
</dbReference>
<keyword evidence="4" id="KW-1185">Reference proteome</keyword>
<accession>A0A383WCC4</accession>
<reference evidence="3 4" key="1">
    <citation type="submission" date="2016-10" db="EMBL/GenBank/DDBJ databases">
        <authorList>
            <person name="Cai Z."/>
        </authorList>
    </citation>
    <scope>NUCLEOTIDE SEQUENCE [LARGE SCALE GENOMIC DNA]</scope>
</reference>
<organism evidence="3 4">
    <name type="scientific">Tetradesmus obliquus</name>
    <name type="common">Green alga</name>
    <name type="synonym">Acutodesmus obliquus</name>
    <dbReference type="NCBI Taxonomy" id="3088"/>
    <lineage>
        <taxon>Eukaryota</taxon>
        <taxon>Viridiplantae</taxon>
        <taxon>Chlorophyta</taxon>
        <taxon>core chlorophytes</taxon>
        <taxon>Chlorophyceae</taxon>
        <taxon>CS clade</taxon>
        <taxon>Sphaeropleales</taxon>
        <taxon>Scenedesmaceae</taxon>
        <taxon>Tetradesmus</taxon>
    </lineage>
</organism>
<dbReference type="EMBL" id="FNXT01001219">
    <property type="protein sequence ID" value="SZX74684.1"/>
    <property type="molecule type" value="Genomic_DNA"/>
</dbReference>
<gene>
    <name evidence="3" type="ORF">BQ4739_LOCUS15003</name>
    <name evidence="2" type="ORF">BQ4739_LOCUS1712</name>
</gene>
<feature type="compositionally biased region" description="Basic residues" evidence="1">
    <location>
        <begin position="187"/>
        <end position="219"/>
    </location>
</feature>
<feature type="compositionally biased region" description="Low complexity" evidence="1">
    <location>
        <begin position="124"/>
        <end position="140"/>
    </location>
</feature>
<feature type="compositionally biased region" description="Low complexity" evidence="1">
    <location>
        <begin position="150"/>
        <end position="160"/>
    </location>
</feature>
<feature type="compositionally biased region" description="Basic residues" evidence="1">
    <location>
        <begin position="229"/>
        <end position="266"/>
    </location>
</feature>
<dbReference type="Proteomes" id="UP000256970">
    <property type="component" value="Unassembled WGS sequence"/>
</dbReference>
<proteinExistence type="predicted"/>
<evidence type="ECO:0000256" key="1">
    <source>
        <dbReference type="SAM" id="MobiDB-lite"/>
    </source>
</evidence>
<feature type="compositionally biased region" description="Low complexity" evidence="1">
    <location>
        <begin position="276"/>
        <end position="289"/>
    </location>
</feature>
<evidence type="ECO:0000313" key="2">
    <source>
        <dbReference type="EMBL" id="SZX61193.1"/>
    </source>
</evidence>